<dbReference type="SMART" id="SM01126">
    <property type="entry name" value="DDE_Tnp_IS1595"/>
    <property type="match status" value="1"/>
</dbReference>
<dbReference type="NCBIfam" id="NF033547">
    <property type="entry name" value="transpos_IS1595"/>
    <property type="match status" value="1"/>
</dbReference>
<feature type="domain" description="ISXO2-like transposase" evidence="1">
    <location>
        <begin position="92"/>
        <end position="229"/>
    </location>
</feature>
<dbReference type="Proteomes" id="UP000294772">
    <property type="component" value="Unassembled WGS sequence"/>
</dbReference>
<evidence type="ECO:0000313" key="3">
    <source>
        <dbReference type="Proteomes" id="UP000294772"/>
    </source>
</evidence>
<accession>A0AA46D9Z9</accession>
<dbReference type="RefSeq" id="WP_232529385.1">
    <property type="nucleotide sequence ID" value="NZ_CP064338.1"/>
</dbReference>
<protein>
    <submittedName>
        <fullName evidence="2">Transposase-like protein</fullName>
    </submittedName>
</protein>
<reference evidence="2 3" key="1">
    <citation type="submission" date="2019-03" db="EMBL/GenBank/DDBJ databases">
        <title>Genomic Encyclopedia of Type Strains, Phase IV (KMG-IV): sequencing the most valuable type-strain genomes for metagenomic binning, comparative biology and taxonomic classification.</title>
        <authorList>
            <person name="Goeker M."/>
        </authorList>
    </citation>
    <scope>NUCLEOTIDE SEQUENCE [LARGE SCALE GENOMIC DNA]</scope>
    <source>
        <strain evidence="2 3">DSM 15264</strain>
    </source>
</reference>
<evidence type="ECO:0000259" key="1">
    <source>
        <dbReference type="SMART" id="SM01126"/>
    </source>
</evidence>
<dbReference type="InterPro" id="IPR024445">
    <property type="entry name" value="Tnp_ISXO2-like"/>
</dbReference>
<dbReference type="InterPro" id="IPR053164">
    <property type="entry name" value="IS1016-like_transposase"/>
</dbReference>
<dbReference type="AlphaFoldDB" id="A0AA46D9Z9"/>
<name>A0AA46D9Z9_9BURK</name>
<comment type="caution">
    <text evidence="2">The sequence shown here is derived from an EMBL/GenBank/DDBJ whole genome shotgun (WGS) entry which is preliminary data.</text>
</comment>
<dbReference type="Pfam" id="PF12762">
    <property type="entry name" value="DDE_Tnp_IS1595"/>
    <property type="match status" value="1"/>
</dbReference>
<gene>
    <name evidence="2" type="ORF">EV676_1203</name>
</gene>
<evidence type="ECO:0000313" key="2">
    <source>
        <dbReference type="EMBL" id="TCP01944.1"/>
    </source>
</evidence>
<dbReference type="EMBL" id="SLXF01000020">
    <property type="protein sequence ID" value="TCP01944.1"/>
    <property type="molecule type" value="Genomic_DNA"/>
</dbReference>
<sequence length="273" mass="31581">MKRCPGCAGCRHYRLGDGRLKCRACGLRFTWTSVWDSVRLPTATKARLLELFVLGVPSYRQRFLSDTSAVSRERFYRLVRGCCALVEQLREPFEGAIECDETTFGGARKGKRGWGAAGKVIVFGLVKRNGCVKAMPIPAHDRASIMREIEAHTREGALYYTDEWQAYATLKLRGEHVMIRKEKGRPAGRDHINGIEGFWSYAKNWLYMYRGVPRQYFHLYLAEVCYRFNHRHENLQGLSEFLCVRRFLNLSSCRSARREGEAVSVQYRELVHR</sequence>
<proteinExistence type="predicted"/>
<dbReference type="PANTHER" id="PTHR47163:SF2">
    <property type="entry name" value="SI:DKEY-17M8.2"/>
    <property type="match status" value="1"/>
</dbReference>
<dbReference type="PANTHER" id="PTHR47163">
    <property type="entry name" value="DDE_TNP_IS1595 DOMAIN-CONTAINING PROTEIN"/>
    <property type="match status" value="1"/>
</dbReference>
<organism evidence="2 3">
    <name type="scientific">Caldimonas thermodepolymerans</name>
    <dbReference type="NCBI Taxonomy" id="215580"/>
    <lineage>
        <taxon>Bacteria</taxon>
        <taxon>Pseudomonadati</taxon>
        <taxon>Pseudomonadota</taxon>
        <taxon>Betaproteobacteria</taxon>
        <taxon>Burkholderiales</taxon>
        <taxon>Sphaerotilaceae</taxon>
        <taxon>Caldimonas</taxon>
    </lineage>
</organism>